<feature type="compositionally biased region" description="Basic and acidic residues" evidence="2">
    <location>
        <begin position="1250"/>
        <end position="1264"/>
    </location>
</feature>
<evidence type="ECO:0000256" key="2">
    <source>
        <dbReference type="SAM" id="MobiDB-lite"/>
    </source>
</evidence>
<feature type="region of interest" description="Disordered" evidence="2">
    <location>
        <begin position="1454"/>
        <end position="1486"/>
    </location>
</feature>
<name>A0A1C3L1E4_PLAMA</name>
<proteinExistence type="inferred from homology"/>
<feature type="region of interest" description="Disordered" evidence="2">
    <location>
        <begin position="288"/>
        <end position="311"/>
    </location>
</feature>
<feature type="compositionally biased region" description="Low complexity" evidence="2">
    <location>
        <begin position="748"/>
        <end position="769"/>
    </location>
</feature>
<feature type="region of interest" description="Disordered" evidence="2">
    <location>
        <begin position="826"/>
        <end position="891"/>
    </location>
</feature>
<dbReference type="Proteomes" id="UP000219799">
    <property type="component" value="Chromosome 12"/>
</dbReference>
<sequence length="1516" mass="179723">MNKHLNVNKKKKNRKYKEKNVKGYDFKKRSNSFKNKKAKLKKGNFGINYNWKSKIKNTYVKGEKKSSSKRFNNFVLNKNENHRRLFTDEIEHMLNNVVENKIHLKKIDENFIVHLKRIYDLSDTWFFLKKGLEHIVSKYVLKKKKKNLQYDNINLYVKKLHNSKRNKSNLDNENLKEDEEIKLQYEKEEDHNTNTSFQQKLLFVDIEEKMFDFDEEKDENVLNEKIWKSKIKLLLKRRISSSRGEKINGSVNINDSNENSSAIECSSIPMYLRQLYAVRSEVRNVNNSYGSSNDRINSRNNSRSNNIKHNSSYCRNSNSYSTFRNNNVNIKLLLRRKVDMSDVYNLVYDIGLSVIYDNYRIFLEKHAEDEEKIHLEIIYNKNNIFSDRINNMVILVKNNPLIYIVYVKILIDFYNNREDIFIKKSILECLKHIFMFVLPNDNLHNFEQNNKSIMNYILNILFSRFNFKEYNFSSFYFFFNALIYLYSFENFIKKLYLQYIFMLKNAMYSLIPSVFYLSANTINEFCLKKKEKKFAKLNIILEGYIMLNKGNPLLLNFLKHLITIENVRSYIAFYFFNKILSNLRFCVDHIVQWLKSRNKRKNIINEKLKSDILSITRCLYVLYKINTNSLNDITENIIYFSTYLFEIFSKNVYELFEKKNILLSEWSTQKMSYIICKSTDTRYFEDVKNYNISDHSLGAHDLTYDETEEMPEKNGIPFNGTDSRNTHINEFTNHKEKVKLCMKDDLLSNTRNNNSNRNYNNSNYKNGSNNDDDANRSCDRSSAALSLNISFSPHENGKRANINNEEYNSVCNSSGNYKCIKEAKLNSNRASNRRSEEFGSRKNEKNMNSTNDEWSNNMKIKDHNETVRDANNVTMKKEEKKKKKSENQKRKKKLEENIFTKYCLYGYLSKKVLKLLSSILVKNIYFIIYNNCIMLKSRNNSSFSSGGRSLNESAENQYLNSLNFLSLLKIIKNVESYKIKINFLVIMFLLLYSSQQIDDNVYCFYYSILRNLNYYESEHTYSFYSLLTVLILTDNNLMRNVSFIKRIFQHSIHSKESSAHLFSLIMIRYIIFKKNSLVKYLYNDENKLYEQNMDYVKNTYIIKFNKYHKGEDTKINDRVFAYNKSLNNPLDANSILTHLYEFYNYSTLLNDNFKHVLFEFRNISVFNNETYETKKYHLIKSSSINRYGDKIAYDPNGRKSRENASIVNGKLGKDCVLSSKGYKNNAVNGHIIGEDDDIIINIGRRNYGWNKEDRASGKKDDVRNNDGVPGYLCPSKGEGIDHLQENVQGNLQVNSHEQSDKQSHHNLGKYSHNYSYTTSTVINIMEKLSQKYKNAKIQTNVLNIFNNFIHDSCINGKRDETKEINKVKSKLMDNMYQKYFYDILYSYNNNSFKKFKDKYEVKKKQGDDGDASASSIDEEQEEDEFLDDFITKNFDIDKNLDDDVLYHNKLYKSKKKKRKNDEQNNFSKDEKNVKHFSKKKKVKEGNERTDDILEFSDFAKLKKKKKKKEINSNLFV</sequence>
<accession>A0A1C3L1E4</accession>
<protein>
    <submittedName>
        <fullName evidence="5">Large ribosomal subunit nuclear export factor, putative</fullName>
    </submittedName>
</protein>
<feature type="transmembrane region" description="Helical" evidence="3">
    <location>
        <begin position="499"/>
        <end position="519"/>
    </location>
</feature>
<gene>
    <name evidence="5" type="primary">PmlGA01_120052500</name>
    <name evidence="5" type="ORF">PMLGA01_120052500</name>
</gene>
<feature type="compositionally biased region" description="Low complexity" evidence="2">
    <location>
        <begin position="291"/>
        <end position="311"/>
    </location>
</feature>
<feature type="compositionally biased region" description="Basic and acidic residues" evidence="2">
    <location>
        <begin position="833"/>
        <end position="845"/>
    </location>
</feature>
<keyword evidence="3" id="KW-0472">Membrane</keyword>
<dbReference type="InterPro" id="IPR005612">
    <property type="entry name" value="CCAAT-binding_factor"/>
</dbReference>
<organism evidence="5 6">
    <name type="scientific">Plasmodium malariae</name>
    <dbReference type="NCBI Taxonomy" id="5858"/>
    <lineage>
        <taxon>Eukaryota</taxon>
        <taxon>Sar</taxon>
        <taxon>Alveolata</taxon>
        <taxon>Apicomplexa</taxon>
        <taxon>Aconoidasida</taxon>
        <taxon>Haemosporida</taxon>
        <taxon>Plasmodiidae</taxon>
        <taxon>Plasmodium</taxon>
        <taxon>Plasmodium (Plasmodium)</taxon>
    </lineage>
</organism>
<evidence type="ECO:0000313" key="5">
    <source>
        <dbReference type="EMBL" id="SBT80359.1"/>
    </source>
</evidence>
<dbReference type="VEuPathDB" id="PlasmoDB:PmUG01_12059200"/>
<comment type="similarity">
    <text evidence="1">Belongs to the CBF/MAK21 family.</text>
</comment>
<reference evidence="5 6" key="1">
    <citation type="submission" date="2016-06" db="EMBL/GenBank/DDBJ databases">
        <authorList>
            <consortium name="Pathogen Informatics"/>
        </authorList>
    </citation>
    <scope>NUCLEOTIDE SEQUENCE [LARGE SCALE GENOMIC DNA]</scope>
    <source>
        <strain evidence="5">PmlGA01</strain>
    </source>
</reference>
<feature type="region of interest" description="Disordered" evidence="2">
    <location>
        <begin position="1250"/>
        <end position="1270"/>
    </location>
</feature>
<evidence type="ECO:0000259" key="4">
    <source>
        <dbReference type="Pfam" id="PF03914"/>
    </source>
</evidence>
<keyword evidence="3" id="KW-1133">Transmembrane helix</keyword>
<evidence type="ECO:0000313" key="6">
    <source>
        <dbReference type="Proteomes" id="UP000219799"/>
    </source>
</evidence>
<keyword evidence="3" id="KW-0812">Transmembrane</keyword>
<evidence type="ECO:0000256" key="1">
    <source>
        <dbReference type="ARBA" id="ARBA00007797"/>
    </source>
</evidence>
<feature type="compositionally biased region" description="Basic and acidic residues" evidence="2">
    <location>
        <begin position="859"/>
        <end position="868"/>
    </location>
</feature>
<evidence type="ECO:0000256" key="3">
    <source>
        <dbReference type="SAM" id="Phobius"/>
    </source>
</evidence>
<feature type="transmembrane region" description="Helical" evidence="3">
    <location>
        <begin position="470"/>
        <end position="487"/>
    </location>
</feature>
<feature type="domain" description="CCAAT-binding factor" evidence="4">
    <location>
        <begin position="984"/>
        <end position="1145"/>
    </location>
</feature>
<dbReference type="Pfam" id="PF03914">
    <property type="entry name" value="CBF"/>
    <property type="match status" value="1"/>
</dbReference>
<feature type="compositionally biased region" description="Basic and acidic residues" evidence="2">
    <location>
        <begin position="1459"/>
        <end position="1473"/>
    </location>
</feature>
<feature type="region of interest" description="Disordered" evidence="2">
    <location>
        <begin position="747"/>
        <end position="779"/>
    </location>
</feature>
<feature type="compositionally biased region" description="Polar residues" evidence="2">
    <location>
        <begin position="846"/>
        <end position="858"/>
    </location>
</feature>
<dbReference type="EMBL" id="LT594500">
    <property type="protein sequence ID" value="SBT80359.1"/>
    <property type="molecule type" value="Genomic_DNA"/>
</dbReference>